<dbReference type="CDD" id="cd00756">
    <property type="entry name" value="MoaE"/>
    <property type="match status" value="1"/>
</dbReference>
<gene>
    <name evidence="12" type="primary">moaE</name>
    <name evidence="12" type="ORF">BN1208_0737</name>
</gene>
<dbReference type="HOGENOM" id="CLU_089568_2_1_4"/>
<accession>A0A0D6EWG8</accession>
<dbReference type="PANTHER" id="PTHR23404">
    <property type="entry name" value="MOLYBDOPTERIN SYNTHASE RELATED"/>
    <property type="match status" value="1"/>
</dbReference>
<protein>
    <recommendedName>
        <fullName evidence="4">Molybdopterin synthase catalytic subunit</fullName>
        <ecNumber evidence="3">2.8.1.12</ecNumber>
    </recommendedName>
    <alternativeName>
        <fullName evidence="9">MPT synthase subunit 2</fullName>
    </alternativeName>
    <alternativeName>
        <fullName evidence="7">Molybdenum cofactor biosynthesis protein E</fullName>
    </alternativeName>
    <alternativeName>
        <fullName evidence="8">Molybdopterin-converting factor large subunit</fullName>
    </alternativeName>
    <alternativeName>
        <fullName evidence="10">Molybdopterin-converting factor subunit 2</fullName>
    </alternativeName>
</protein>
<dbReference type="InterPro" id="IPR003448">
    <property type="entry name" value="Mopterin_biosynth_MoaE"/>
</dbReference>
<dbReference type="KEGG" id="mbat:BN1208_0737"/>
<evidence type="ECO:0000256" key="10">
    <source>
        <dbReference type="ARBA" id="ARBA00032474"/>
    </source>
</evidence>
<evidence type="ECO:0000256" key="11">
    <source>
        <dbReference type="ARBA" id="ARBA00049878"/>
    </source>
</evidence>
<name>A0A0D6EWG8_9PROT</name>
<evidence type="ECO:0000256" key="5">
    <source>
        <dbReference type="ARBA" id="ARBA00023150"/>
    </source>
</evidence>
<dbReference type="Gene3D" id="3.90.1170.40">
    <property type="entry name" value="Molybdopterin biosynthesis MoaE subunit"/>
    <property type="match status" value="1"/>
</dbReference>
<dbReference type="UniPathway" id="UPA00344"/>
<evidence type="ECO:0000313" key="13">
    <source>
        <dbReference type="Proteomes" id="UP000064007"/>
    </source>
</evidence>
<dbReference type="EMBL" id="LN827929">
    <property type="protein sequence ID" value="CEZ19623.1"/>
    <property type="molecule type" value="Genomic_DNA"/>
</dbReference>
<evidence type="ECO:0000256" key="9">
    <source>
        <dbReference type="ARBA" id="ARBA00030781"/>
    </source>
</evidence>
<evidence type="ECO:0000256" key="8">
    <source>
        <dbReference type="ARBA" id="ARBA00030407"/>
    </source>
</evidence>
<dbReference type="OrthoDB" id="9803224at2"/>
<comment type="similarity">
    <text evidence="2">Belongs to the MoaE family.</text>
</comment>
<dbReference type="EC" id="2.8.1.12" evidence="3"/>
<evidence type="ECO:0000256" key="7">
    <source>
        <dbReference type="ARBA" id="ARBA00029745"/>
    </source>
</evidence>
<dbReference type="STRING" id="1581557.BN1208_0737"/>
<dbReference type="InterPro" id="IPR036563">
    <property type="entry name" value="MoaE_sf"/>
</dbReference>
<dbReference type="GO" id="GO:0030366">
    <property type="term" value="F:molybdopterin synthase activity"/>
    <property type="evidence" value="ECO:0007669"/>
    <property type="project" value="UniProtKB-EC"/>
</dbReference>
<evidence type="ECO:0000256" key="6">
    <source>
        <dbReference type="ARBA" id="ARBA00026066"/>
    </source>
</evidence>
<keyword evidence="13" id="KW-1185">Reference proteome</keyword>
<evidence type="ECO:0000256" key="2">
    <source>
        <dbReference type="ARBA" id="ARBA00005426"/>
    </source>
</evidence>
<organism evidence="12 13">
    <name type="scientific">Candidatus Methylopumilus planktonicus</name>
    <dbReference type="NCBI Taxonomy" id="1581557"/>
    <lineage>
        <taxon>Bacteria</taxon>
        <taxon>Pseudomonadati</taxon>
        <taxon>Pseudomonadota</taxon>
        <taxon>Betaproteobacteria</taxon>
        <taxon>Nitrosomonadales</taxon>
        <taxon>Methylophilaceae</taxon>
        <taxon>Candidatus Methylopumilus</taxon>
    </lineage>
</organism>
<dbReference type="Pfam" id="PF02391">
    <property type="entry name" value="MoaE"/>
    <property type="match status" value="1"/>
</dbReference>
<evidence type="ECO:0000313" key="12">
    <source>
        <dbReference type="EMBL" id="CEZ19623.1"/>
    </source>
</evidence>
<sequence length="152" mass="17899">MTVHIQEGLFDLYTIAQKLKKLHNSGASVTFEGYVRDFDLEQDKLDVLELEHYPGMTEKALLDIELLASQRWNLDDVYIVHRYGKLKVGEPIVGIIVFSKHRKEAFQACHFIIDFLKTDAPFWKKEITNQKSYWVEAKKLDDEEKKKWNLIL</sequence>
<comment type="pathway">
    <text evidence="1">Cofactor biosynthesis; molybdopterin biosynthesis.</text>
</comment>
<dbReference type="SUPFAM" id="SSF54690">
    <property type="entry name" value="Molybdopterin synthase subunit MoaE"/>
    <property type="match status" value="1"/>
</dbReference>
<evidence type="ECO:0000256" key="4">
    <source>
        <dbReference type="ARBA" id="ARBA00013858"/>
    </source>
</evidence>
<comment type="subunit">
    <text evidence="6">Heterotetramer of 2 MoaD subunits and 2 MoaE subunits. Also stable as homodimer. The enzyme changes between these two forms during catalysis.</text>
</comment>
<evidence type="ECO:0000256" key="1">
    <source>
        <dbReference type="ARBA" id="ARBA00005046"/>
    </source>
</evidence>
<reference evidence="13" key="1">
    <citation type="submission" date="2014-12" db="EMBL/GenBank/DDBJ databases">
        <authorList>
            <person name="Salcher M.M."/>
        </authorList>
    </citation>
    <scope>NUCLEOTIDE SEQUENCE [LARGE SCALE GENOMIC DNA]</scope>
    <source>
        <strain evidence="13">MMS-10A-171</strain>
    </source>
</reference>
<comment type="catalytic activity">
    <reaction evidence="11">
        <text>2 [molybdopterin-synthase sulfur-carrier protein]-C-terminal-Gly-aminoethanethioate + cyclic pyranopterin phosphate + H2O = molybdopterin + 2 [molybdopterin-synthase sulfur-carrier protein]-C-terminal Gly-Gly + 2 H(+)</text>
        <dbReference type="Rhea" id="RHEA:26333"/>
        <dbReference type="Rhea" id="RHEA-COMP:12202"/>
        <dbReference type="Rhea" id="RHEA-COMP:19907"/>
        <dbReference type="ChEBI" id="CHEBI:15377"/>
        <dbReference type="ChEBI" id="CHEBI:15378"/>
        <dbReference type="ChEBI" id="CHEBI:58698"/>
        <dbReference type="ChEBI" id="CHEBI:59648"/>
        <dbReference type="ChEBI" id="CHEBI:90778"/>
        <dbReference type="ChEBI" id="CHEBI:232372"/>
        <dbReference type="EC" id="2.8.1.12"/>
    </reaction>
</comment>
<dbReference type="AlphaFoldDB" id="A0A0D6EWG8"/>
<keyword evidence="5" id="KW-0501">Molybdenum cofactor biosynthesis</keyword>
<proteinExistence type="inferred from homology"/>
<dbReference type="RefSeq" id="WP_046487973.1">
    <property type="nucleotide sequence ID" value="NZ_LN827929.1"/>
</dbReference>
<dbReference type="Proteomes" id="UP000064007">
    <property type="component" value="Chromosome 1"/>
</dbReference>
<dbReference type="GO" id="GO:0006777">
    <property type="term" value="P:Mo-molybdopterin cofactor biosynthetic process"/>
    <property type="evidence" value="ECO:0007669"/>
    <property type="project" value="UniProtKB-KW"/>
</dbReference>
<evidence type="ECO:0000256" key="3">
    <source>
        <dbReference type="ARBA" id="ARBA00011950"/>
    </source>
</evidence>